<comment type="subcellular location">
    <subcellularLocation>
        <location evidence="1">Nucleus</location>
    </subcellularLocation>
</comment>
<feature type="region of interest" description="Disordered" evidence="4">
    <location>
        <begin position="166"/>
        <end position="192"/>
    </location>
</feature>
<evidence type="ECO:0000313" key="6">
    <source>
        <dbReference type="EnsemblMetazoa" id="ACHR001824-PA"/>
    </source>
</evidence>
<reference evidence="6" key="2">
    <citation type="submission" date="2020-05" db="UniProtKB">
        <authorList>
            <consortium name="EnsemblMetazoa"/>
        </authorList>
    </citation>
    <scope>IDENTIFICATION</scope>
    <source>
        <strain evidence="6">ACHKN1017</strain>
    </source>
</reference>
<dbReference type="GO" id="GO:0000785">
    <property type="term" value="C:chromatin"/>
    <property type="evidence" value="ECO:0007669"/>
    <property type="project" value="TreeGrafter"/>
</dbReference>
<dbReference type="GO" id="GO:0006357">
    <property type="term" value="P:regulation of transcription by RNA polymerase II"/>
    <property type="evidence" value="ECO:0007669"/>
    <property type="project" value="TreeGrafter"/>
</dbReference>
<dbReference type="PROSITE" id="PS51293">
    <property type="entry name" value="SANT"/>
    <property type="match status" value="1"/>
</dbReference>
<feature type="domain" description="SANT" evidence="5">
    <location>
        <begin position="388"/>
        <end position="439"/>
    </location>
</feature>
<evidence type="ECO:0000259" key="5">
    <source>
        <dbReference type="PROSITE" id="PS51293"/>
    </source>
</evidence>
<dbReference type="InterPro" id="IPR031557">
    <property type="entry name" value="N-CoR_GPS2_interact"/>
</dbReference>
<evidence type="ECO:0000313" key="7">
    <source>
        <dbReference type="Proteomes" id="UP000075881"/>
    </source>
</evidence>
<evidence type="ECO:0000256" key="4">
    <source>
        <dbReference type="SAM" id="MobiDB-lite"/>
    </source>
</evidence>
<dbReference type="STRING" id="43041.A0A182JTJ2"/>
<dbReference type="AlphaFoldDB" id="A0A182JTJ2"/>
<accession>A0A182JTJ2</accession>
<comment type="similarity">
    <text evidence="2">Belongs to the N-CoR nuclear receptor corepressors family.</text>
</comment>
<dbReference type="Pfam" id="PF15784">
    <property type="entry name" value="GPS2_interact"/>
    <property type="match status" value="1"/>
</dbReference>
<dbReference type="SUPFAM" id="SSF46689">
    <property type="entry name" value="Homeodomain-like"/>
    <property type="match status" value="1"/>
</dbReference>
<proteinExistence type="inferred from homology"/>
<organism evidence="6 7">
    <name type="scientific">Anopheles christyi</name>
    <dbReference type="NCBI Taxonomy" id="43041"/>
    <lineage>
        <taxon>Eukaryota</taxon>
        <taxon>Metazoa</taxon>
        <taxon>Ecdysozoa</taxon>
        <taxon>Arthropoda</taxon>
        <taxon>Hexapoda</taxon>
        <taxon>Insecta</taxon>
        <taxon>Pterygota</taxon>
        <taxon>Neoptera</taxon>
        <taxon>Endopterygota</taxon>
        <taxon>Diptera</taxon>
        <taxon>Nematocera</taxon>
        <taxon>Culicoidea</taxon>
        <taxon>Culicidae</taxon>
        <taxon>Anophelinae</taxon>
        <taxon>Anopheles</taxon>
    </lineage>
</organism>
<feature type="region of interest" description="Disordered" evidence="4">
    <location>
        <begin position="478"/>
        <end position="543"/>
    </location>
</feature>
<feature type="compositionally biased region" description="Polar residues" evidence="4">
    <location>
        <begin position="804"/>
        <end position="813"/>
    </location>
</feature>
<dbReference type="Proteomes" id="UP000075881">
    <property type="component" value="Unassembled WGS sequence"/>
</dbReference>
<dbReference type="PANTHER" id="PTHR13992">
    <property type="entry name" value="NUCLEAR RECEPTOR CO-REPRESSOR RELATED NCOR"/>
    <property type="match status" value="1"/>
</dbReference>
<evidence type="ECO:0000256" key="2">
    <source>
        <dbReference type="ARBA" id="ARBA00010097"/>
    </source>
</evidence>
<feature type="compositionally biased region" description="Polar residues" evidence="4">
    <location>
        <begin position="454"/>
        <end position="466"/>
    </location>
</feature>
<dbReference type="FunFam" id="1.10.10.60:FF:000026">
    <property type="entry name" value="Nuclear receptor corepressor 2 isoform 1"/>
    <property type="match status" value="1"/>
</dbReference>
<dbReference type="GO" id="GO:0005654">
    <property type="term" value="C:nucleoplasm"/>
    <property type="evidence" value="ECO:0007669"/>
    <property type="project" value="UniProtKB-ARBA"/>
</dbReference>
<keyword evidence="3" id="KW-0175">Coiled coil</keyword>
<name>A0A182JTJ2_9DIPT</name>
<feature type="region of interest" description="Disordered" evidence="4">
    <location>
        <begin position="691"/>
        <end position="715"/>
    </location>
</feature>
<dbReference type="VEuPathDB" id="VectorBase:ACHR001824"/>
<dbReference type="SMART" id="SM00717">
    <property type="entry name" value="SANT"/>
    <property type="match status" value="1"/>
</dbReference>
<evidence type="ECO:0000256" key="3">
    <source>
        <dbReference type="ARBA" id="ARBA00023054"/>
    </source>
</evidence>
<feature type="compositionally biased region" description="Low complexity" evidence="4">
    <location>
        <begin position="504"/>
        <end position="543"/>
    </location>
</feature>
<feature type="region of interest" description="Disordered" evidence="4">
    <location>
        <begin position="778"/>
        <end position="813"/>
    </location>
</feature>
<feature type="compositionally biased region" description="Basic and acidic residues" evidence="4">
    <location>
        <begin position="778"/>
        <end position="802"/>
    </location>
</feature>
<dbReference type="InterPro" id="IPR009057">
    <property type="entry name" value="Homeodomain-like_sf"/>
</dbReference>
<feature type="compositionally biased region" description="Polar residues" evidence="4">
    <location>
        <begin position="701"/>
        <end position="715"/>
    </location>
</feature>
<dbReference type="Gene3D" id="1.10.10.60">
    <property type="entry name" value="Homeodomain-like"/>
    <property type="match status" value="1"/>
</dbReference>
<feature type="region of interest" description="Disordered" evidence="4">
    <location>
        <begin position="445"/>
        <end position="466"/>
    </location>
</feature>
<sequence>MVATLPQQQQLPQSQLLVQQIPQQLPQQTSTRQRITLLHPTPDYLLQSSRSVPATPDSTGPPAFKKIRLNEVVSSQHPPPVVGSVVPLPIGTTNNATTLLKIDTRESPVVMVTSGAYHPQVEAISPTLPCDPMEELRATKDELLQQIAKVDNEIDKAEKKIASLKKKQESLEEASAKPPIEESSSEAQPKHRNLAQKIYAENRKRASAAHAVLSTLCSFGADPLPLYNQPSDAEVCREIQERHRMFKQRLLLHFRKIKTERAAKQCEITERYAQLSQEWTKRVDKLEASAKRKGKEAKNREFFEKVFPELRKQREDKERFNRVGSRIKSEADLEEIMDGLQEQAMEDKKMRSYAVIPPLMLDSRQRRLVFNNENGALIDMEMEFKERLSLNVWTSGEKEIFREKFLQHSKNFGTIAASLDRKSAQDCVRYYYLSKKTENYKQLLRKSRQRTRSSRNPQKSNQQQTQSIVDAMTTGVTTRLQREQQQKTVGRDRAANSTNSSIGSNATTNVVSVTTNPSSNSVPGSGNNSSSSNNTSEVTGTGNNGSISASCNANSSSLSPSNFASTVTSACTVNSNNASNSSSGSDNNTTEIGNAADPNSNSNNNGVNVSDNSIATGDAVEVSTKINKIELNASTGPITSTTGSTSVVTTVTSVASSSDGVLDNATGVDVLSSKSPTSGGVKAVSGAAATSTIPSLRPAEQTASHPPSAKVSPSENSIGVSYVIPSTTSALSGSIPINGVKTELLSLNSTANQSLPSTVELTLGSVVASVVSSKLCSVKEDSQQPKEEINASDLLNKHKDENINESNSADIEE</sequence>
<dbReference type="InterPro" id="IPR017884">
    <property type="entry name" value="SANT_dom"/>
</dbReference>
<reference evidence="7" key="1">
    <citation type="submission" date="2013-03" db="EMBL/GenBank/DDBJ databases">
        <title>The Genome Sequence of Anopheles christyi ACHKN1017.</title>
        <authorList>
            <consortium name="The Broad Institute Genomics Platform"/>
            <person name="Neafsey D.E."/>
            <person name="Besansky N."/>
            <person name="Walker B."/>
            <person name="Young S.K."/>
            <person name="Zeng Q."/>
            <person name="Gargeya S."/>
            <person name="Fitzgerald M."/>
            <person name="Haas B."/>
            <person name="Abouelleil A."/>
            <person name="Allen A.W."/>
            <person name="Alvarado L."/>
            <person name="Arachchi H.M."/>
            <person name="Berlin A.M."/>
            <person name="Chapman S.B."/>
            <person name="Gainer-Dewar J."/>
            <person name="Goldberg J."/>
            <person name="Griggs A."/>
            <person name="Gujja S."/>
            <person name="Hansen M."/>
            <person name="Howarth C."/>
            <person name="Imamovic A."/>
            <person name="Ireland A."/>
            <person name="Larimer J."/>
            <person name="McCowan C."/>
            <person name="Murphy C."/>
            <person name="Pearson M."/>
            <person name="Poon T.W."/>
            <person name="Priest M."/>
            <person name="Roberts A."/>
            <person name="Saif S."/>
            <person name="Shea T."/>
            <person name="Sisk P."/>
            <person name="Sykes S."/>
            <person name="Wortman J."/>
            <person name="Nusbaum C."/>
            <person name="Birren B."/>
        </authorList>
    </citation>
    <scope>NUCLEOTIDE SEQUENCE [LARGE SCALE GENOMIC DNA]</scope>
    <source>
        <strain evidence="7">ACHKN1017</strain>
    </source>
</reference>
<dbReference type="PANTHER" id="PTHR13992:SF39">
    <property type="entry name" value="SMRTER, ISOFORM G"/>
    <property type="match status" value="1"/>
</dbReference>
<dbReference type="InterPro" id="IPR001005">
    <property type="entry name" value="SANT/Myb"/>
</dbReference>
<evidence type="ECO:0000256" key="1">
    <source>
        <dbReference type="ARBA" id="ARBA00004123"/>
    </source>
</evidence>
<protein>
    <recommendedName>
        <fullName evidence="5">SANT domain-containing protein</fullName>
    </recommendedName>
</protein>
<dbReference type="InterPro" id="IPR051571">
    <property type="entry name" value="N-CoR_corepressor"/>
</dbReference>
<dbReference type="Gene3D" id="1.20.5.430">
    <property type="match status" value="1"/>
</dbReference>
<dbReference type="EnsemblMetazoa" id="ACHR001824-RA">
    <property type="protein sequence ID" value="ACHR001824-PA"/>
    <property type="gene ID" value="ACHR001824"/>
</dbReference>
<feature type="compositionally biased region" description="Basic and acidic residues" evidence="4">
    <location>
        <begin position="480"/>
        <end position="494"/>
    </location>
</feature>
<keyword evidence="7" id="KW-1185">Reference proteome</keyword>
<dbReference type="GO" id="GO:0032991">
    <property type="term" value="C:protein-containing complex"/>
    <property type="evidence" value="ECO:0007669"/>
    <property type="project" value="UniProtKB-ARBA"/>
</dbReference>
<feature type="region of interest" description="Disordered" evidence="4">
    <location>
        <begin position="574"/>
        <end position="612"/>
    </location>
</feature>